<accession>A0A2K4XF48</accession>
<dbReference type="AlphaFoldDB" id="A0A2K4XF48"/>
<gene>
    <name evidence="3" type="ORF">PCAR9_B0476</name>
    <name evidence="2" type="ORF">PCARR_b0561</name>
</gene>
<dbReference type="SUPFAM" id="SSF48452">
    <property type="entry name" value="TPR-like"/>
    <property type="match status" value="1"/>
</dbReference>
<feature type="signal peptide" evidence="1">
    <location>
        <begin position="1"/>
        <end position="23"/>
    </location>
</feature>
<sequence length="336" mass="37630">MHFSVFKPVVFIAISITSLGLNAAPYTPKEDAVIATSNSTLSASLTLEEINALVTNSQYAGQTERLQGLLKTRLAQLYKQTPSPQIGYLYARVLQKEHLFEQAITVANEVLISEPNHSNSHLLLANIYMVQGQFLKAKQHCIALISHVSTITASTCVLDVQSQHQDLLKSYQALVKIINNKPTSFATKHVLSEMSYRLGNYKQALSHLQSVNLVNAPVSLIVLWADIHLALALHTDVLNTLSALLPDKNNLEDAILLRLAIAEKKLNKTGKKWQNLMAQRVTLRELRKDTFHASDLAKYYLDVQPNRDKALYWAHINWQQAKMSADEQLLIQAQAM</sequence>
<reference evidence="3 4" key="2">
    <citation type="submission" date="2017-11" db="EMBL/GenBank/DDBJ databases">
        <authorList>
            <person name="Han C.G."/>
        </authorList>
    </citation>
    <scope>NUCLEOTIDE SEQUENCE [LARGE SCALE GENOMIC DNA]</scope>
    <source>
        <strain evidence="4">ATCC 43555</strain>
        <strain evidence="3">ATCC43555</strain>
    </source>
</reference>
<dbReference type="GeneID" id="93665655"/>
<keyword evidence="5" id="KW-1185">Reference proteome</keyword>
<dbReference type="InterPro" id="IPR011990">
    <property type="entry name" value="TPR-like_helical_dom_sf"/>
</dbReference>
<dbReference type="Proteomes" id="UP000615003">
    <property type="component" value="Unassembled WGS sequence"/>
</dbReference>
<dbReference type="Proteomes" id="UP000238288">
    <property type="component" value="Chromosome PCAR9b"/>
</dbReference>
<organism evidence="3 4">
    <name type="scientific">Pseudoalteromonas carrageenovora IAM 12662</name>
    <dbReference type="NCBI Taxonomy" id="1314868"/>
    <lineage>
        <taxon>Bacteria</taxon>
        <taxon>Pseudomonadati</taxon>
        <taxon>Pseudomonadota</taxon>
        <taxon>Gammaproteobacteria</taxon>
        <taxon>Alteromonadales</taxon>
        <taxon>Pseudoalteromonadaceae</taxon>
        <taxon>Pseudoalteromonas</taxon>
    </lineage>
</organism>
<reference evidence="2 5" key="1">
    <citation type="submission" date="2015-06" db="EMBL/GenBank/DDBJ databases">
        <title>Genome sequence of Pseudoalteromonas carrageenovora.</title>
        <authorList>
            <person name="Xie B.-B."/>
            <person name="Rong J.-C."/>
            <person name="Qin Q.-L."/>
            <person name="Zhang Y.-Z."/>
        </authorList>
    </citation>
    <scope>NUCLEOTIDE SEQUENCE [LARGE SCALE GENOMIC DNA]</scope>
    <source>
        <strain evidence="2 5">IAM 12662</strain>
    </source>
</reference>
<evidence type="ECO:0000313" key="2">
    <source>
        <dbReference type="EMBL" id="MBE0384565.1"/>
    </source>
</evidence>
<evidence type="ECO:0000313" key="3">
    <source>
        <dbReference type="EMBL" id="SOU42948.1"/>
    </source>
</evidence>
<evidence type="ECO:0000313" key="5">
    <source>
        <dbReference type="Proteomes" id="UP000615003"/>
    </source>
</evidence>
<dbReference type="Gene3D" id="1.25.40.10">
    <property type="entry name" value="Tetratricopeptide repeat domain"/>
    <property type="match status" value="1"/>
</dbReference>
<protein>
    <submittedName>
        <fullName evidence="3">Uncharacterized protein</fullName>
    </submittedName>
</protein>
<dbReference type="EMBL" id="AQGW01000025">
    <property type="protein sequence ID" value="MBE0384565.1"/>
    <property type="molecule type" value="Genomic_DNA"/>
</dbReference>
<evidence type="ECO:0000256" key="1">
    <source>
        <dbReference type="SAM" id="SignalP"/>
    </source>
</evidence>
<keyword evidence="1" id="KW-0732">Signal</keyword>
<dbReference type="EMBL" id="LT965929">
    <property type="protein sequence ID" value="SOU42948.1"/>
    <property type="molecule type" value="Genomic_DNA"/>
</dbReference>
<dbReference type="OrthoDB" id="5761728at2"/>
<evidence type="ECO:0000313" key="4">
    <source>
        <dbReference type="Proteomes" id="UP000238288"/>
    </source>
</evidence>
<feature type="chain" id="PRO_5014376213" evidence="1">
    <location>
        <begin position="24"/>
        <end position="336"/>
    </location>
</feature>
<name>A0A2K4XF48_PSEVC</name>
<proteinExistence type="predicted"/>
<dbReference type="RefSeq" id="WP_104644014.1">
    <property type="nucleotide sequence ID" value="NZ_AQGW01000025.1"/>
</dbReference>